<dbReference type="InterPro" id="IPR011008">
    <property type="entry name" value="Dimeric_a/b-barrel"/>
</dbReference>
<dbReference type="Pfam" id="PF03992">
    <property type="entry name" value="ABM"/>
    <property type="match status" value="1"/>
</dbReference>
<dbReference type="PROSITE" id="PS51725">
    <property type="entry name" value="ABM"/>
    <property type="match status" value="1"/>
</dbReference>
<dbReference type="InterPro" id="IPR007138">
    <property type="entry name" value="ABM_dom"/>
</dbReference>
<dbReference type="Proteomes" id="UP000254867">
    <property type="component" value="Unassembled WGS sequence"/>
</dbReference>
<feature type="signal peptide" evidence="1">
    <location>
        <begin position="1"/>
        <end position="20"/>
    </location>
</feature>
<protein>
    <submittedName>
        <fullName evidence="3">Antibiotic biosynthesis monooxygenase</fullName>
    </submittedName>
</protein>
<evidence type="ECO:0000313" key="3">
    <source>
        <dbReference type="EMBL" id="STO64987.1"/>
    </source>
</evidence>
<feature type="chain" id="PRO_5016672317" evidence="1">
    <location>
        <begin position="21"/>
        <end position="163"/>
    </location>
</feature>
<dbReference type="EMBL" id="UGHH01000002">
    <property type="protein sequence ID" value="STO64987.1"/>
    <property type="molecule type" value="Genomic_DNA"/>
</dbReference>
<organism evidence="3 4">
    <name type="scientific">Haemophilus parahaemolyticus</name>
    <dbReference type="NCBI Taxonomy" id="735"/>
    <lineage>
        <taxon>Bacteria</taxon>
        <taxon>Pseudomonadati</taxon>
        <taxon>Pseudomonadota</taxon>
        <taxon>Gammaproteobacteria</taxon>
        <taxon>Pasteurellales</taxon>
        <taxon>Pasteurellaceae</taxon>
        <taxon>Haemophilus</taxon>
    </lineage>
</organism>
<evidence type="ECO:0000256" key="1">
    <source>
        <dbReference type="SAM" id="SignalP"/>
    </source>
</evidence>
<keyword evidence="3" id="KW-0560">Oxidoreductase</keyword>
<name>A0A377I4V5_HAEPH</name>
<evidence type="ECO:0000259" key="2">
    <source>
        <dbReference type="PROSITE" id="PS51725"/>
    </source>
</evidence>
<proteinExistence type="predicted"/>
<sequence>MKLKQLFAMACLGLTLQMQAAPFIRLGELNVKPEQLAPTQQAIKDNIRTSIQTEPELAAMYAMPQADDANKIYVLEVYQNAGAKQTHNQSEHFKRFAQATEQAFASKSLTPLKAQFTSENNTALQLNGSYLVRFQALTAKPNQTKQKRFAIRWQNTVPPTMHF</sequence>
<evidence type="ECO:0000313" key="4">
    <source>
        <dbReference type="Proteomes" id="UP000254867"/>
    </source>
</evidence>
<dbReference type="RefSeq" id="WP_119223223.1">
    <property type="nucleotide sequence ID" value="NZ_UGHH01000002.1"/>
</dbReference>
<dbReference type="AlphaFoldDB" id="A0A377I4V5"/>
<accession>A0A377I4V5</accession>
<dbReference type="GO" id="GO:0004497">
    <property type="term" value="F:monooxygenase activity"/>
    <property type="evidence" value="ECO:0007669"/>
    <property type="project" value="UniProtKB-KW"/>
</dbReference>
<keyword evidence="3" id="KW-0503">Monooxygenase</keyword>
<dbReference type="SUPFAM" id="SSF54909">
    <property type="entry name" value="Dimeric alpha+beta barrel"/>
    <property type="match status" value="1"/>
</dbReference>
<gene>
    <name evidence="3" type="ORF">NCTC10794_02069</name>
</gene>
<keyword evidence="1" id="KW-0732">Signal</keyword>
<reference evidence="3 4" key="1">
    <citation type="submission" date="2018-06" db="EMBL/GenBank/DDBJ databases">
        <authorList>
            <consortium name="Pathogen Informatics"/>
            <person name="Doyle S."/>
        </authorList>
    </citation>
    <scope>NUCLEOTIDE SEQUENCE [LARGE SCALE GENOMIC DNA]</scope>
    <source>
        <strain evidence="3 4">NCTC10794</strain>
    </source>
</reference>
<feature type="domain" description="ABM" evidence="2">
    <location>
        <begin position="23"/>
        <end position="116"/>
    </location>
</feature>
<dbReference type="Gene3D" id="3.30.70.100">
    <property type="match status" value="1"/>
</dbReference>